<dbReference type="Proteomes" id="UP000308978">
    <property type="component" value="Unassembled WGS sequence"/>
</dbReference>
<feature type="domain" description="Thioesterase" evidence="3">
    <location>
        <begin position="111"/>
        <end position="183"/>
    </location>
</feature>
<dbReference type="Gene3D" id="3.10.129.10">
    <property type="entry name" value="Hotdog Thioesterase"/>
    <property type="match status" value="1"/>
</dbReference>
<gene>
    <name evidence="4" type="ORF">E5986_05310</name>
</gene>
<evidence type="ECO:0000256" key="1">
    <source>
        <dbReference type="ARBA" id="ARBA00008324"/>
    </source>
</evidence>
<dbReference type="AlphaFoldDB" id="A0A4S4G2K7"/>
<sequence>MKQSDMYGFSVLYEEQPVQMGSFSAANLCKSGKKGQEARSGGLLWRPGGIEWGSRQRRGGSVVAELDEKLARRAMKNVTAQAEMASLRITEAAPGRIAFVIDAPNTVANYHGSVHGGFLATLLEVAAGMVATTLDLNNVALTSAVNFIKRAPVGPLIVRGEVSHAGRSTIVARCRVEAPDGKLLTEATFTLFVLPPEE</sequence>
<keyword evidence="2" id="KW-0378">Hydrolase</keyword>
<dbReference type="EMBL" id="SSTJ01000005">
    <property type="protein sequence ID" value="THG37473.1"/>
    <property type="molecule type" value="Genomic_DNA"/>
</dbReference>
<dbReference type="NCBIfam" id="TIGR00369">
    <property type="entry name" value="unchar_dom_1"/>
    <property type="match status" value="1"/>
</dbReference>
<protein>
    <submittedName>
        <fullName evidence="4">PaaI family thioesterase</fullName>
    </submittedName>
</protein>
<name>A0A4S4G2K7_9ACTN</name>
<dbReference type="GO" id="GO:0047617">
    <property type="term" value="F:fatty acyl-CoA hydrolase activity"/>
    <property type="evidence" value="ECO:0007669"/>
    <property type="project" value="InterPro"/>
</dbReference>
<evidence type="ECO:0000313" key="5">
    <source>
        <dbReference type="Proteomes" id="UP000308978"/>
    </source>
</evidence>
<evidence type="ECO:0000259" key="3">
    <source>
        <dbReference type="Pfam" id="PF03061"/>
    </source>
</evidence>
<evidence type="ECO:0000313" key="4">
    <source>
        <dbReference type="EMBL" id="THG37473.1"/>
    </source>
</evidence>
<dbReference type="CDD" id="cd03443">
    <property type="entry name" value="PaaI_thioesterase"/>
    <property type="match status" value="1"/>
</dbReference>
<proteinExistence type="inferred from homology"/>
<evidence type="ECO:0000256" key="2">
    <source>
        <dbReference type="ARBA" id="ARBA00022801"/>
    </source>
</evidence>
<dbReference type="SUPFAM" id="SSF54637">
    <property type="entry name" value="Thioesterase/thiol ester dehydrase-isomerase"/>
    <property type="match status" value="1"/>
</dbReference>
<dbReference type="PANTHER" id="PTHR21660">
    <property type="entry name" value="THIOESTERASE SUPERFAMILY MEMBER-RELATED"/>
    <property type="match status" value="1"/>
</dbReference>
<reference evidence="4 5" key="1">
    <citation type="submission" date="2019-04" db="EMBL/GenBank/DDBJ databases">
        <title>Microbes associate with the intestines of laboratory mice.</title>
        <authorList>
            <person name="Navarre W."/>
            <person name="Wong E."/>
            <person name="Huang K.C."/>
            <person name="Tropini C."/>
            <person name="Ng K."/>
            <person name="Yu B."/>
        </authorList>
    </citation>
    <scope>NUCLEOTIDE SEQUENCE [LARGE SCALE GENOMIC DNA]</scope>
    <source>
        <strain evidence="4 5">NM80_B27</strain>
    </source>
</reference>
<comment type="caution">
    <text evidence="4">The sequence shown here is derived from an EMBL/GenBank/DDBJ whole genome shotgun (WGS) entry which is preliminary data.</text>
</comment>
<accession>A0A4S4G2K7</accession>
<dbReference type="PANTHER" id="PTHR21660:SF1">
    <property type="entry name" value="ACYL-COENZYME A THIOESTERASE 13"/>
    <property type="match status" value="1"/>
</dbReference>
<dbReference type="InterPro" id="IPR039298">
    <property type="entry name" value="ACOT13"/>
</dbReference>
<organism evidence="4 5">
    <name type="scientific">Adlercreutzia caecimuris</name>
    <dbReference type="NCBI Taxonomy" id="671266"/>
    <lineage>
        <taxon>Bacteria</taxon>
        <taxon>Bacillati</taxon>
        <taxon>Actinomycetota</taxon>
        <taxon>Coriobacteriia</taxon>
        <taxon>Eggerthellales</taxon>
        <taxon>Eggerthellaceae</taxon>
        <taxon>Adlercreutzia</taxon>
    </lineage>
</organism>
<dbReference type="Pfam" id="PF03061">
    <property type="entry name" value="4HBT"/>
    <property type="match status" value="1"/>
</dbReference>
<comment type="similarity">
    <text evidence="1">Belongs to the thioesterase PaaI family.</text>
</comment>
<dbReference type="InterPro" id="IPR006683">
    <property type="entry name" value="Thioestr_dom"/>
</dbReference>
<dbReference type="InterPro" id="IPR029069">
    <property type="entry name" value="HotDog_dom_sf"/>
</dbReference>
<dbReference type="InterPro" id="IPR003736">
    <property type="entry name" value="PAAI_dom"/>
</dbReference>